<dbReference type="AlphaFoldDB" id="A0A7C9IWH8"/>
<dbReference type="EMBL" id="VYSB01000003">
    <property type="protein sequence ID" value="MYZ51429.1"/>
    <property type="molecule type" value="Genomic_DNA"/>
</dbReference>
<evidence type="ECO:0000256" key="1">
    <source>
        <dbReference type="SAM" id="SignalP"/>
    </source>
</evidence>
<feature type="signal peptide" evidence="1">
    <location>
        <begin position="1"/>
        <end position="26"/>
    </location>
</feature>
<evidence type="ECO:0008006" key="4">
    <source>
        <dbReference type="Google" id="ProtNLM"/>
    </source>
</evidence>
<evidence type="ECO:0000313" key="3">
    <source>
        <dbReference type="Proteomes" id="UP000481947"/>
    </source>
</evidence>
<evidence type="ECO:0000313" key="2">
    <source>
        <dbReference type="EMBL" id="MYZ51429.1"/>
    </source>
</evidence>
<dbReference type="Gene3D" id="1.20.1600.10">
    <property type="entry name" value="Outer membrane efflux proteins (OEP)"/>
    <property type="match status" value="1"/>
</dbReference>
<proteinExistence type="predicted"/>
<gene>
    <name evidence="2" type="ORF">F5985_04585</name>
</gene>
<comment type="caution">
    <text evidence="2">The sequence shown here is derived from an EMBL/GenBank/DDBJ whole genome shotgun (WGS) entry which is preliminary data.</text>
</comment>
<reference evidence="2 3" key="1">
    <citation type="submission" date="2019-09" db="EMBL/GenBank/DDBJ databases">
        <title>Identification of Malikia spinosa a prominent benzene-, toluene-, and ethylbenzene-degrading bacterium: enrichment, isolation and whole genome sequencing.</title>
        <authorList>
            <person name="Tancsics A."/>
            <person name="Revesz F."/>
            <person name="Kriszt B."/>
        </authorList>
    </citation>
    <scope>NUCLEOTIDE SEQUENCE [LARGE SCALE GENOMIC DNA]</scope>
    <source>
        <strain evidence="2 3">AB6</strain>
    </source>
</reference>
<sequence>MRSCTKSGLRHPWVIGLALLPVLGWAQNAPVDADKAWRQANDLVGQFRRGHADLLKWEQAQAKAQSPVAAAVPVNALDLSTPEAAVELAWKTHPSMANTLDRLGSANRALVVAGRWTELDPTLSWRHDGLDEVLDLAISARKAWLQATASQLALAPIKTSLDSAQVAQELGQRMVAVGNWSKLALTPYQLTWANAQLNWKRAQYAAAQDQASLLKLLQLSGKYNVVRLADALPAVPEKVMSEAEFNNQLQKIQVQVNALRRDRHRSAAQLAYQAYLGSHAVAAITQNEVLKLRDSMTEETQLHYNGMLKSTWELLGEVQNQAQARADLISAQRDLALATLDLQSALFGGEPEGLTSLGSAAADAAPKGH</sequence>
<name>A0A7C9IWH8_9BURK</name>
<dbReference type="SUPFAM" id="SSF56954">
    <property type="entry name" value="Outer membrane efflux proteins (OEP)"/>
    <property type="match status" value="1"/>
</dbReference>
<feature type="chain" id="PRO_5028840584" description="TolC family protein" evidence="1">
    <location>
        <begin position="27"/>
        <end position="369"/>
    </location>
</feature>
<protein>
    <recommendedName>
        <fullName evidence="4">TolC family protein</fullName>
    </recommendedName>
</protein>
<accession>A0A7C9IWH8</accession>
<organism evidence="2 3">
    <name type="scientific">Malikia spinosa</name>
    <dbReference type="NCBI Taxonomy" id="86180"/>
    <lineage>
        <taxon>Bacteria</taxon>
        <taxon>Pseudomonadati</taxon>
        <taxon>Pseudomonadota</taxon>
        <taxon>Betaproteobacteria</taxon>
        <taxon>Burkholderiales</taxon>
        <taxon>Comamonadaceae</taxon>
        <taxon>Malikia</taxon>
    </lineage>
</organism>
<keyword evidence="1" id="KW-0732">Signal</keyword>
<dbReference type="Proteomes" id="UP000481947">
    <property type="component" value="Unassembled WGS sequence"/>
</dbReference>